<evidence type="ECO:0000256" key="3">
    <source>
        <dbReference type="ARBA" id="ARBA00012438"/>
    </source>
</evidence>
<dbReference type="SUPFAM" id="SSF47384">
    <property type="entry name" value="Homodimeric domain of signal transducing histidine kinase"/>
    <property type="match status" value="1"/>
</dbReference>
<dbReference type="PANTHER" id="PTHR45453:SF1">
    <property type="entry name" value="PHOSPHATE REGULON SENSOR PROTEIN PHOR"/>
    <property type="match status" value="1"/>
</dbReference>
<dbReference type="InterPro" id="IPR005467">
    <property type="entry name" value="His_kinase_dom"/>
</dbReference>
<organism evidence="8 9">
    <name type="scientific">Clostridium felsineum</name>
    <dbReference type="NCBI Taxonomy" id="36839"/>
    <lineage>
        <taxon>Bacteria</taxon>
        <taxon>Bacillati</taxon>
        <taxon>Bacillota</taxon>
        <taxon>Clostridia</taxon>
        <taxon>Eubacteriales</taxon>
        <taxon>Clostridiaceae</taxon>
        <taxon>Clostridium</taxon>
    </lineage>
</organism>
<dbReference type="KEGG" id="crw:CROST_014090"/>
<comment type="subcellular location">
    <subcellularLocation>
        <location evidence="2">Membrane</location>
    </subcellularLocation>
</comment>
<evidence type="ECO:0000313" key="8">
    <source>
        <dbReference type="EMBL" id="URZ10699.1"/>
    </source>
</evidence>
<sequence length="300" mass="34378">MIFIVSICVILLVVLIIRNYLISRELKLITNKLKAINENSKNENLKMSLVNEQIEELCKAINKTLEARRICEADKKKSENKLRGAIADMSHDLRTPLTAIKGYINFLKDESLEESKRREYIEIIEKRSTTLEILLNDFYSLSLIDSFDFKLSLEKINIARMVQEVMFSRYVDFQNRGIEPKCSISENIFIAADKSAIERVIDNLITNAIKYSNDYINIELKCEGDFLLLEVENNSLNLEDCTSENIFNRFFMADKTRSGKGTGLGLSIAKELTEKMGGEINAHITDDIIAVNIKFKKLKV</sequence>
<dbReference type="PROSITE" id="PS50109">
    <property type="entry name" value="HIS_KIN"/>
    <property type="match status" value="1"/>
</dbReference>
<comment type="catalytic activity">
    <reaction evidence="1">
        <text>ATP + protein L-histidine = ADP + protein N-phospho-L-histidine.</text>
        <dbReference type="EC" id="2.7.13.3"/>
    </reaction>
</comment>
<name>A0A1S8LPB3_9CLOT</name>
<keyword evidence="6 8" id="KW-0418">Kinase</keyword>
<dbReference type="Proteomes" id="UP000190951">
    <property type="component" value="Chromosome"/>
</dbReference>
<evidence type="ECO:0000256" key="1">
    <source>
        <dbReference type="ARBA" id="ARBA00000085"/>
    </source>
</evidence>
<keyword evidence="7" id="KW-0902">Two-component regulatory system</keyword>
<dbReference type="PANTHER" id="PTHR45453">
    <property type="entry name" value="PHOSPHATE REGULON SENSOR PROTEIN PHOR"/>
    <property type="match status" value="1"/>
</dbReference>
<keyword evidence="5 8" id="KW-0808">Transferase</keyword>
<dbReference type="GO" id="GO:0000155">
    <property type="term" value="F:phosphorelay sensor kinase activity"/>
    <property type="evidence" value="ECO:0007669"/>
    <property type="project" value="InterPro"/>
</dbReference>
<dbReference type="SMART" id="SM00388">
    <property type="entry name" value="HisKA"/>
    <property type="match status" value="1"/>
</dbReference>
<evidence type="ECO:0000256" key="5">
    <source>
        <dbReference type="ARBA" id="ARBA00022679"/>
    </source>
</evidence>
<dbReference type="InterPro" id="IPR036097">
    <property type="entry name" value="HisK_dim/P_sf"/>
</dbReference>
<dbReference type="SMART" id="SM00387">
    <property type="entry name" value="HATPase_c"/>
    <property type="match status" value="1"/>
</dbReference>
<gene>
    <name evidence="8" type="primary">rcsC_5</name>
    <name evidence="8" type="ORF">CROST_014090</name>
</gene>
<dbReference type="InterPro" id="IPR003661">
    <property type="entry name" value="HisK_dim/P_dom"/>
</dbReference>
<reference evidence="8 9" key="1">
    <citation type="submission" date="2022-04" db="EMBL/GenBank/DDBJ databases">
        <title>Genome sequence of C. roseum typestrain.</title>
        <authorList>
            <person name="Poehlein A."/>
            <person name="Schoch T."/>
            <person name="Duerre P."/>
            <person name="Daniel R."/>
        </authorList>
    </citation>
    <scope>NUCLEOTIDE SEQUENCE [LARGE SCALE GENOMIC DNA]</scope>
    <source>
        <strain evidence="8 9">DSM 7320</strain>
    </source>
</reference>
<dbReference type="RefSeq" id="WP_077832469.1">
    <property type="nucleotide sequence ID" value="NZ_CP096983.1"/>
</dbReference>
<dbReference type="EMBL" id="CP096983">
    <property type="protein sequence ID" value="URZ10699.1"/>
    <property type="molecule type" value="Genomic_DNA"/>
</dbReference>
<dbReference type="EC" id="2.7.13.3" evidence="3"/>
<evidence type="ECO:0000256" key="2">
    <source>
        <dbReference type="ARBA" id="ARBA00004370"/>
    </source>
</evidence>
<dbReference type="CDD" id="cd00075">
    <property type="entry name" value="HATPase"/>
    <property type="match status" value="1"/>
</dbReference>
<dbReference type="CDD" id="cd00082">
    <property type="entry name" value="HisKA"/>
    <property type="match status" value="1"/>
</dbReference>
<evidence type="ECO:0000256" key="6">
    <source>
        <dbReference type="ARBA" id="ARBA00022777"/>
    </source>
</evidence>
<dbReference type="GO" id="GO:0004721">
    <property type="term" value="F:phosphoprotein phosphatase activity"/>
    <property type="evidence" value="ECO:0007669"/>
    <property type="project" value="TreeGrafter"/>
</dbReference>
<evidence type="ECO:0000313" key="9">
    <source>
        <dbReference type="Proteomes" id="UP000190951"/>
    </source>
</evidence>
<dbReference type="Pfam" id="PF02518">
    <property type="entry name" value="HATPase_c"/>
    <property type="match status" value="1"/>
</dbReference>
<dbReference type="InterPro" id="IPR003594">
    <property type="entry name" value="HATPase_dom"/>
</dbReference>
<dbReference type="GO" id="GO:0016036">
    <property type="term" value="P:cellular response to phosphate starvation"/>
    <property type="evidence" value="ECO:0007669"/>
    <property type="project" value="TreeGrafter"/>
</dbReference>
<dbReference type="GO" id="GO:0005886">
    <property type="term" value="C:plasma membrane"/>
    <property type="evidence" value="ECO:0007669"/>
    <property type="project" value="TreeGrafter"/>
</dbReference>
<keyword evidence="4" id="KW-0597">Phosphoprotein</keyword>
<protein>
    <recommendedName>
        <fullName evidence="3">histidine kinase</fullName>
        <ecNumber evidence="3">2.7.13.3</ecNumber>
    </recommendedName>
</protein>
<dbReference type="InterPro" id="IPR004358">
    <property type="entry name" value="Sig_transdc_His_kin-like_C"/>
</dbReference>
<dbReference type="InterPro" id="IPR050351">
    <property type="entry name" value="BphY/WalK/GraS-like"/>
</dbReference>
<accession>A0A1S8LPB3</accession>
<dbReference type="Gene3D" id="3.30.565.10">
    <property type="entry name" value="Histidine kinase-like ATPase, C-terminal domain"/>
    <property type="match status" value="1"/>
</dbReference>
<evidence type="ECO:0000256" key="7">
    <source>
        <dbReference type="ARBA" id="ARBA00023012"/>
    </source>
</evidence>
<keyword evidence="9" id="KW-1185">Reference proteome</keyword>
<dbReference type="PRINTS" id="PR00344">
    <property type="entry name" value="BCTRLSENSOR"/>
</dbReference>
<dbReference type="InterPro" id="IPR036890">
    <property type="entry name" value="HATPase_C_sf"/>
</dbReference>
<dbReference type="AlphaFoldDB" id="A0A1S8LPB3"/>
<evidence type="ECO:0000256" key="4">
    <source>
        <dbReference type="ARBA" id="ARBA00022553"/>
    </source>
</evidence>
<proteinExistence type="predicted"/>
<dbReference type="Pfam" id="PF00512">
    <property type="entry name" value="HisKA"/>
    <property type="match status" value="1"/>
</dbReference>
<dbReference type="STRING" id="84029.CROST_02530"/>
<dbReference type="Gene3D" id="1.10.287.130">
    <property type="match status" value="1"/>
</dbReference>
<dbReference type="SUPFAM" id="SSF55874">
    <property type="entry name" value="ATPase domain of HSP90 chaperone/DNA topoisomerase II/histidine kinase"/>
    <property type="match status" value="1"/>
</dbReference>